<feature type="domain" description="Amine oxidase" evidence="1">
    <location>
        <begin position="30"/>
        <end position="380"/>
    </location>
</feature>
<keyword evidence="3" id="KW-1185">Reference proteome</keyword>
<gene>
    <name evidence="2" type="ORF">IG193_00050</name>
</gene>
<sequence>MAAVDFVVLGCGWAGALLSYKLKESFPRARVACLEASSSPGGLLRTAVVDGFTFDIGGSHIIFSRDRGLLDEMLGFAGDVVAHERRSFIMYNGYKVPYPFENGIYVLPPELRAEILVDFVEALLEGARAGWGPKNLREWAETFFGRAISREYLVPYNEKIWKRPAESIASDWLYTPGRLPLPDWRDVVRSGAGVPTTGYREQAIFYYPRAGGIQSLYEGVVSAARNLGVVFLWGYRVTRLEKQGMWVVNGEVEARSVFSTLPITELPAILDLPSDVERAAASLQYNRVIVVGVALRKRAPPEHWVYVPQKEIIFHRYAWISNYSPLNAPPGHSSLIAEITVEPWRSLRVEEAIEETIEGLKQLGVVSESEEEVVFTNAWVHEYGYPVYTHGHAEARSRVLGYLESCGVKSLGRWGSWHYWNMDRVLAEVNSLVSALRPG</sequence>
<organism evidence="2 3">
    <name type="scientific">Infirmifilum lucidum</name>
    <dbReference type="NCBI Taxonomy" id="2776706"/>
    <lineage>
        <taxon>Archaea</taxon>
        <taxon>Thermoproteota</taxon>
        <taxon>Thermoprotei</taxon>
        <taxon>Thermofilales</taxon>
        <taxon>Thermofilaceae</taxon>
        <taxon>Infirmifilum</taxon>
    </lineage>
</organism>
<dbReference type="InterPro" id="IPR036188">
    <property type="entry name" value="FAD/NAD-bd_sf"/>
</dbReference>
<evidence type="ECO:0000259" key="1">
    <source>
        <dbReference type="Pfam" id="PF01593"/>
    </source>
</evidence>
<dbReference type="GeneID" id="59148240"/>
<dbReference type="KEGG" id="thel:IG193_00050"/>
<dbReference type="InParanoid" id="A0A7L9FJ19"/>
<accession>A0A7L9FJ19</accession>
<evidence type="ECO:0000313" key="2">
    <source>
        <dbReference type="EMBL" id="QOJ78896.1"/>
    </source>
</evidence>
<dbReference type="PANTHER" id="PTHR21197:SF0">
    <property type="entry name" value="UDP-GALACTOPYRANOSE MUTASE"/>
    <property type="match status" value="1"/>
</dbReference>
<protein>
    <submittedName>
        <fullName evidence="2">FAD-dependent oxidoreductase</fullName>
    </submittedName>
</protein>
<dbReference type="Gene3D" id="3.50.50.60">
    <property type="entry name" value="FAD/NAD(P)-binding domain"/>
    <property type="match status" value="1"/>
</dbReference>
<dbReference type="RefSeq" id="WP_192818868.1">
    <property type="nucleotide sequence ID" value="NZ_CP062310.1"/>
</dbReference>
<dbReference type="Pfam" id="PF01593">
    <property type="entry name" value="Amino_oxidase"/>
    <property type="match status" value="1"/>
</dbReference>
<reference evidence="2 3" key="1">
    <citation type="submission" date="2020-10" db="EMBL/GenBank/DDBJ databases">
        <title>Thermofilum lucidum 3507LT sp. nov. a novel member of Thermofilaceae family isolated from Chile hot spring, and proposal of description order Thermofilales.</title>
        <authorList>
            <person name="Zayulina K.S."/>
            <person name="Elcheninov A.G."/>
            <person name="Toshchakov S.V."/>
            <person name="Kublanov I.V."/>
        </authorList>
    </citation>
    <scope>NUCLEOTIDE SEQUENCE [LARGE SCALE GENOMIC DNA]</scope>
    <source>
        <strain evidence="2 3">3507LT</strain>
    </source>
</reference>
<dbReference type="SUPFAM" id="SSF51971">
    <property type="entry name" value="Nucleotide-binding domain"/>
    <property type="match status" value="1"/>
</dbReference>
<dbReference type="GO" id="GO:0016491">
    <property type="term" value="F:oxidoreductase activity"/>
    <property type="evidence" value="ECO:0007669"/>
    <property type="project" value="InterPro"/>
</dbReference>
<dbReference type="AlphaFoldDB" id="A0A7L9FJ19"/>
<dbReference type="GO" id="GO:0050660">
    <property type="term" value="F:flavin adenine dinucleotide binding"/>
    <property type="evidence" value="ECO:0007669"/>
    <property type="project" value="TreeGrafter"/>
</dbReference>
<dbReference type="GO" id="GO:0008767">
    <property type="term" value="F:UDP-galactopyranose mutase activity"/>
    <property type="evidence" value="ECO:0007669"/>
    <property type="project" value="TreeGrafter"/>
</dbReference>
<dbReference type="PANTHER" id="PTHR21197">
    <property type="entry name" value="UDP-GALACTOPYRANOSE MUTASE"/>
    <property type="match status" value="1"/>
</dbReference>
<dbReference type="EMBL" id="CP062310">
    <property type="protein sequence ID" value="QOJ78896.1"/>
    <property type="molecule type" value="Genomic_DNA"/>
</dbReference>
<dbReference type="Proteomes" id="UP000594121">
    <property type="component" value="Chromosome"/>
</dbReference>
<name>A0A7L9FJ19_9CREN</name>
<proteinExistence type="predicted"/>
<dbReference type="GO" id="GO:0005829">
    <property type="term" value="C:cytosol"/>
    <property type="evidence" value="ECO:0007669"/>
    <property type="project" value="TreeGrafter"/>
</dbReference>
<evidence type="ECO:0000313" key="3">
    <source>
        <dbReference type="Proteomes" id="UP000594121"/>
    </source>
</evidence>
<dbReference type="InterPro" id="IPR002937">
    <property type="entry name" value="Amino_oxidase"/>
</dbReference>